<protein>
    <submittedName>
        <fullName evidence="3">Uncharacterized protein</fullName>
    </submittedName>
</protein>
<evidence type="ECO:0000313" key="4">
    <source>
        <dbReference type="Proteomes" id="UP000758603"/>
    </source>
</evidence>
<feature type="region of interest" description="Disordered" evidence="1">
    <location>
        <begin position="385"/>
        <end position="421"/>
    </location>
</feature>
<dbReference type="EMBL" id="JAGPXC010000002">
    <property type="protein sequence ID" value="KAH6656709.1"/>
    <property type="molecule type" value="Genomic_DNA"/>
</dbReference>
<evidence type="ECO:0000313" key="3">
    <source>
        <dbReference type="EMBL" id="KAH6656709.1"/>
    </source>
</evidence>
<evidence type="ECO:0000256" key="1">
    <source>
        <dbReference type="SAM" id="MobiDB-lite"/>
    </source>
</evidence>
<organism evidence="3 4">
    <name type="scientific">Truncatella angustata</name>
    <dbReference type="NCBI Taxonomy" id="152316"/>
    <lineage>
        <taxon>Eukaryota</taxon>
        <taxon>Fungi</taxon>
        <taxon>Dikarya</taxon>
        <taxon>Ascomycota</taxon>
        <taxon>Pezizomycotina</taxon>
        <taxon>Sordariomycetes</taxon>
        <taxon>Xylariomycetidae</taxon>
        <taxon>Amphisphaeriales</taxon>
        <taxon>Sporocadaceae</taxon>
        <taxon>Truncatella</taxon>
    </lineage>
</organism>
<feature type="compositionally biased region" description="Basic and acidic residues" evidence="1">
    <location>
        <begin position="544"/>
        <end position="553"/>
    </location>
</feature>
<dbReference type="GeneID" id="70135560"/>
<keyword evidence="4" id="KW-1185">Reference proteome</keyword>
<gene>
    <name evidence="3" type="ORF">BKA67DRAFT_655023</name>
</gene>
<dbReference type="RefSeq" id="XP_045960943.1">
    <property type="nucleotide sequence ID" value="XM_046106669.1"/>
</dbReference>
<name>A0A9P8UR53_9PEZI</name>
<proteinExistence type="predicted"/>
<dbReference type="AlphaFoldDB" id="A0A9P8UR53"/>
<reference evidence="3" key="1">
    <citation type="journal article" date="2021" name="Nat. Commun.">
        <title>Genetic determinants of endophytism in the Arabidopsis root mycobiome.</title>
        <authorList>
            <person name="Mesny F."/>
            <person name="Miyauchi S."/>
            <person name="Thiergart T."/>
            <person name="Pickel B."/>
            <person name="Atanasova L."/>
            <person name="Karlsson M."/>
            <person name="Huettel B."/>
            <person name="Barry K.W."/>
            <person name="Haridas S."/>
            <person name="Chen C."/>
            <person name="Bauer D."/>
            <person name="Andreopoulos W."/>
            <person name="Pangilinan J."/>
            <person name="LaButti K."/>
            <person name="Riley R."/>
            <person name="Lipzen A."/>
            <person name="Clum A."/>
            <person name="Drula E."/>
            <person name="Henrissat B."/>
            <person name="Kohler A."/>
            <person name="Grigoriev I.V."/>
            <person name="Martin F.M."/>
            <person name="Hacquard S."/>
        </authorList>
    </citation>
    <scope>NUCLEOTIDE SEQUENCE</scope>
    <source>
        <strain evidence="3">MPI-SDFR-AT-0073</strain>
    </source>
</reference>
<dbReference type="OrthoDB" id="5244978at2759"/>
<accession>A0A9P8UR53</accession>
<comment type="caution">
    <text evidence="3">The sequence shown here is derived from an EMBL/GenBank/DDBJ whole genome shotgun (WGS) entry which is preliminary data.</text>
</comment>
<keyword evidence="2" id="KW-0472">Membrane</keyword>
<keyword evidence="2" id="KW-1133">Transmembrane helix</keyword>
<sequence length="581" mass="61148">MKHANSTAEVPGNMEGSGRKAALDGADAELPKLIGLSNAPKCMAACRTEFTKGLDIDVTRDPALALEILCHKIVDDHLGAFLWDLYCCDTKYCGLGVVGTAARQDPNVDGIIDQCKNIGISGIVDPGPPQRDRCGPTSEDPFKVMSISSGTADHGGFTGMQIEISTTSITSLTPIQGDSPAITTETGTDALNTSTPMAPTASSVSLHGLKTGDAVAIGVCATIAALALFLALLCVCRRRRRSKVYIKTPPRSRAFVAHDQPPTGSRAKLVTSPHDFLPKSLQPLTPPMRLRDRRYLSPVTSHHPIRSFFAPSYSSQSESIFPEHSIPPRTTGKPLPRYTRHAVLTSIQSDTVMDTLADVPRSSMSSVISRPTNVSILNTAKSSSIATTTTTTTTTEITNPARHGSPPLSPIRPQRPHNSPLNIPGLLMPVTPPPEHALPPAPSTFHLQSSLFSPPIPPPKSPLSPAFSVSPLSLVPALKTAPLLASFPSAGEIGVAIGAIGPTSATGVALQPSSHVLCGLTGTHDQQTCVASEGWHSWSNTDGGEPKAKRESPRLTGGKASGSEDVSTTKKLNLENLGGSY</sequence>
<feature type="region of interest" description="Disordered" evidence="1">
    <location>
        <begin position="535"/>
        <end position="581"/>
    </location>
</feature>
<evidence type="ECO:0000256" key="2">
    <source>
        <dbReference type="SAM" id="Phobius"/>
    </source>
</evidence>
<dbReference type="Proteomes" id="UP000758603">
    <property type="component" value="Unassembled WGS sequence"/>
</dbReference>
<feature type="transmembrane region" description="Helical" evidence="2">
    <location>
        <begin position="214"/>
        <end position="236"/>
    </location>
</feature>
<keyword evidence="2" id="KW-0812">Transmembrane</keyword>